<evidence type="ECO:0000313" key="2">
    <source>
        <dbReference type="EMBL" id="ORZ36222.1"/>
    </source>
</evidence>
<name>A0A1Y2HSV8_9FUNG</name>
<keyword evidence="3" id="KW-1185">Reference proteome</keyword>
<comment type="caution">
    <text evidence="2">The sequence shown here is derived from an EMBL/GenBank/DDBJ whole genome shotgun (WGS) entry which is preliminary data.</text>
</comment>
<keyword evidence="1" id="KW-0812">Transmembrane</keyword>
<feature type="transmembrane region" description="Helical" evidence="1">
    <location>
        <begin position="42"/>
        <end position="65"/>
    </location>
</feature>
<gene>
    <name evidence="2" type="ORF">BCR44DRAFT_241975</name>
</gene>
<protein>
    <submittedName>
        <fullName evidence="2">Uncharacterized protein</fullName>
    </submittedName>
</protein>
<sequence>MTISRSGSAINAMDLMRGIQKPSHCPSTLPLVGRLPDRFRELYYFSSVFACASPAIGIACTRIILQMSLHWCSVSITRSLGLCKPRHSYLSVSISHAT</sequence>
<keyword evidence="1" id="KW-0472">Membrane</keyword>
<evidence type="ECO:0000313" key="3">
    <source>
        <dbReference type="Proteomes" id="UP000193411"/>
    </source>
</evidence>
<dbReference type="EMBL" id="MCFL01000018">
    <property type="protein sequence ID" value="ORZ36222.1"/>
    <property type="molecule type" value="Genomic_DNA"/>
</dbReference>
<accession>A0A1Y2HSV8</accession>
<organism evidence="2 3">
    <name type="scientific">Catenaria anguillulae PL171</name>
    <dbReference type="NCBI Taxonomy" id="765915"/>
    <lineage>
        <taxon>Eukaryota</taxon>
        <taxon>Fungi</taxon>
        <taxon>Fungi incertae sedis</taxon>
        <taxon>Blastocladiomycota</taxon>
        <taxon>Blastocladiomycetes</taxon>
        <taxon>Blastocladiales</taxon>
        <taxon>Catenariaceae</taxon>
        <taxon>Catenaria</taxon>
    </lineage>
</organism>
<dbReference type="AlphaFoldDB" id="A0A1Y2HSV8"/>
<reference evidence="2 3" key="1">
    <citation type="submission" date="2016-07" db="EMBL/GenBank/DDBJ databases">
        <title>Pervasive Adenine N6-methylation of Active Genes in Fungi.</title>
        <authorList>
            <consortium name="DOE Joint Genome Institute"/>
            <person name="Mondo S.J."/>
            <person name="Dannebaum R.O."/>
            <person name="Kuo R.C."/>
            <person name="Labutti K."/>
            <person name="Haridas S."/>
            <person name="Kuo A."/>
            <person name="Salamov A."/>
            <person name="Ahrendt S.R."/>
            <person name="Lipzen A."/>
            <person name="Sullivan W."/>
            <person name="Andreopoulos W.B."/>
            <person name="Clum A."/>
            <person name="Lindquist E."/>
            <person name="Daum C."/>
            <person name="Ramamoorthy G.K."/>
            <person name="Gryganskyi A."/>
            <person name="Culley D."/>
            <person name="Magnuson J.K."/>
            <person name="James T.Y."/>
            <person name="O'Malley M.A."/>
            <person name="Stajich J.E."/>
            <person name="Spatafora J.W."/>
            <person name="Visel A."/>
            <person name="Grigoriev I.V."/>
        </authorList>
    </citation>
    <scope>NUCLEOTIDE SEQUENCE [LARGE SCALE GENOMIC DNA]</scope>
    <source>
        <strain evidence="2 3">PL171</strain>
    </source>
</reference>
<evidence type="ECO:0000256" key="1">
    <source>
        <dbReference type="SAM" id="Phobius"/>
    </source>
</evidence>
<proteinExistence type="predicted"/>
<keyword evidence="1" id="KW-1133">Transmembrane helix</keyword>
<dbReference type="Proteomes" id="UP000193411">
    <property type="component" value="Unassembled WGS sequence"/>
</dbReference>